<feature type="region of interest" description="Disordered" evidence="1">
    <location>
        <begin position="351"/>
        <end position="638"/>
    </location>
</feature>
<feature type="compositionally biased region" description="Basic and acidic residues" evidence="1">
    <location>
        <begin position="267"/>
        <end position="286"/>
    </location>
</feature>
<feature type="compositionally biased region" description="Basic and acidic residues" evidence="1">
    <location>
        <begin position="626"/>
        <end position="638"/>
    </location>
</feature>
<dbReference type="AlphaFoldDB" id="A0AAV2Q9J4"/>
<name>A0AAV2Q9J4_MEGNR</name>
<feature type="non-terminal residue" evidence="2">
    <location>
        <position position="1"/>
    </location>
</feature>
<accession>A0AAV2Q9J4</accession>
<gene>
    <name evidence="2" type="ORF">MNOR_LOCUS8608</name>
</gene>
<feature type="region of interest" description="Disordered" evidence="1">
    <location>
        <begin position="213"/>
        <end position="254"/>
    </location>
</feature>
<feature type="compositionally biased region" description="Basic and acidic residues" evidence="1">
    <location>
        <begin position="546"/>
        <end position="573"/>
    </location>
</feature>
<organism evidence="2 3">
    <name type="scientific">Meganyctiphanes norvegica</name>
    <name type="common">Northern krill</name>
    <name type="synonym">Thysanopoda norvegica</name>
    <dbReference type="NCBI Taxonomy" id="48144"/>
    <lineage>
        <taxon>Eukaryota</taxon>
        <taxon>Metazoa</taxon>
        <taxon>Ecdysozoa</taxon>
        <taxon>Arthropoda</taxon>
        <taxon>Crustacea</taxon>
        <taxon>Multicrustacea</taxon>
        <taxon>Malacostraca</taxon>
        <taxon>Eumalacostraca</taxon>
        <taxon>Eucarida</taxon>
        <taxon>Euphausiacea</taxon>
        <taxon>Euphausiidae</taxon>
        <taxon>Meganyctiphanes</taxon>
    </lineage>
</organism>
<evidence type="ECO:0000313" key="3">
    <source>
        <dbReference type="Proteomes" id="UP001497623"/>
    </source>
</evidence>
<feature type="compositionally biased region" description="Basic and acidic residues" evidence="1">
    <location>
        <begin position="432"/>
        <end position="481"/>
    </location>
</feature>
<dbReference type="Proteomes" id="UP001497623">
    <property type="component" value="Unassembled WGS sequence"/>
</dbReference>
<protein>
    <submittedName>
        <fullName evidence="2">Uncharacterized protein</fullName>
    </submittedName>
</protein>
<keyword evidence="3" id="KW-1185">Reference proteome</keyword>
<evidence type="ECO:0000313" key="2">
    <source>
        <dbReference type="EMBL" id="CAL4071640.1"/>
    </source>
</evidence>
<feature type="region of interest" description="Disordered" evidence="1">
    <location>
        <begin position="267"/>
        <end position="335"/>
    </location>
</feature>
<feature type="compositionally biased region" description="Polar residues" evidence="1">
    <location>
        <begin position="243"/>
        <end position="254"/>
    </location>
</feature>
<comment type="caution">
    <text evidence="2">The sequence shown here is derived from an EMBL/GenBank/DDBJ whole genome shotgun (WGS) entry which is preliminary data.</text>
</comment>
<feature type="compositionally biased region" description="Pro residues" evidence="1">
    <location>
        <begin position="494"/>
        <end position="511"/>
    </location>
</feature>
<sequence length="638" mass="69892">CAIKHFIFGGVLDGVPVTADDSKTQSQFKIPEKVKSPSFRTTLRKFELNDRVSPLYASSPNLVNRGSDREYVVLHSPPSVRFFKERVPSTVEATKTSAFTHFVSSSTNVPSMYSSTACLSNTTFDSGFLSDSTYTDLDTLRSQCSGTSPDKSFLENSYPPCPSKSALSLHQDNPTYGCLGTPLSLSRSSSISLVSDTQNKNSTRISLESIGRSHKLGKQSSKEKLYRTPKQMSPDVRLGSPVKQGSPSKQTTSVTLRIENGLFATVRKDGTKLGRSESSKRDRRSTDLAPIRAVVSSVPPPQVVQPGSSHEGTRSMLEVDGWRKEEGQPGWRKTTTSGTFLARCVKVEDLSSRETSEDLRDGSGGQGDSSNSGRHPPERRESGRFTSAARILRSLARSSSRNEISAGDSSGLSRTNPNYHSEGKGLRKKSSWRSERELTPSPQKERSQSFNDKPSDAKRRYSYHDNKALRDEGRSQVDKQGQRGRHSISGGPGGPEPPTDHPPPAVTPPTVPASLSNSTENVYEDLPESDSTSTLEGDDIGPDLPLVKEDEQRPLERSVRERRSARKLTKDSGYDTSPYSESDYANIDLYADGSNTDDGDDITLAPESEFSPSEFPYDGTSDSIDGDTHQEIPQELIR</sequence>
<reference evidence="2 3" key="1">
    <citation type="submission" date="2024-05" db="EMBL/GenBank/DDBJ databases">
        <authorList>
            <person name="Wallberg A."/>
        </authorList>
    </citation>
    <scope>NUCLEOTIDE SEQUENCE [LARGE SCALE GENOMIC DNA]</scope>
</reference>
<evidence type="ECO:0000256" key="1">
    <source>
        <dbReference type="SAM" id="MobiDB-lite"/>
    </source>
</evidence>
<dbReference type="EMBL" id="CAXKWB010004022">
    <property type="protein sequence ID" value="CAL4071640.1"/>
    <property type="molecule type" value="Genomic_DNA"/>
</dbReference>
<feature type="compositionally biased region" description="Low complexity" evidence="1">
    <location>
        <begin position="387"/>
        <end position="401"/>
    </location>
</feature>
<feature type="compositionally biased region" description="Basic and acidic residues" evidence="1">
    <location>
        <begin position="351"/>
        <end position="361"/>
    </location>
</feature>
<proteinExistence type="predicted"/>
<feature type="compositionally biased region" description="Polar residues" evidence="1">
    <location>
        <begin position="407"/>
        <end position="419"/>
    </location>
</feature>